<dbReference type="OrthoDB" id="280959at2157"/>
<evidence type="ECO:0000313" key="1">
    <source>
        <dbReference type="EMBL" id="CCC41340.1"/>
    </source>
</evidence>
<gene>
    <name evidence="1" type="ordered locus">Hqrw_3593</name>
</gene>
<protein>
    <submittedName>
        <fullName evidence="1">Uncharacterized protein</fullName>
    </submittedName>
</protein>
<evidence type="ECO:0000313" key="2">
    <source>
        <dbReference type="Proteomes" id="UP000007954"/>
    </source>
</evidence>
<dbReference type="Pfam" id="PF23425">
    <property type="entry name" value="DUF7113"/>
    <property type="match status" value="1"/>
</dbReference>
<sequence length="121" mass="13292">MIFVRGLGGGTGLTGTIFERGEDAPSYKGAPDGDAPYVWVCDEFYEVESGGIETTINDTTIRIAFESPMPRGFETRDQAVEAAKAHVRTQLARIGVPRSDVRIKVFRSDPDTGHETELERT</sequence>
<accession>G0LMM0</accession>
<dbReference type="AlphaFoldDB" id="G0LMM0"/>
<dbReference type="RefSeq" id="WP_014556736.1">
    <property type="nucleotide sequence ID" value="NC_017459.1"/>
</dbReference>
<dbReference type="EMBL" id="FR746099">
    <property type="protein sequence ID" value="CCC41340.1"/>
    <property type="molecule type" value="Genomic_DNA"/>
</dbReference>
<organism evidence="1 2">
    <name type="scientific">Haloquadratum walsbyi (strain DSM 16854 / JCM 12705 / C23)</name>
    <dbReference type="NCBI Taxonomy" id="768065"/>
    <lineage>
        <taxon>Archaea</taxon>
        <taxon>Methanobacteriati</taxon>
        <taxon>Methanobacteriota</taxon>
        <taxon>Stenosarchaea group</taxon>
        <taxon>Halobacteria</taxon>
        <taxon>Halobacteriales</taxon>
        <taxon>Haloferacaceae</taxon>
        <taxon>Haloquadratum</taxon>
    </lineage>
</organism>
<dbReference type="Proteomes" id="UP000007954">
    <property type="component" value="Chromosome"/>
</dbReference>
<reference evidence="1 2" key="1">
    <citation type="journal article" date="2011" name="PLoS ONE">
        <title>Haloquadratum walsbyi: limited diversity in a global pond.</title>
        <authorList>
            <person name="Dyall-Smith M."/>
            <person name="Pfeiffer F."/>
            <person name="Klee K."/>
            <person name="Palm P."/>
            <person name="Gross K."/>
            <person name="Schuster S.C."/>
            <person name="Rampp M."/>
            <person name="Oesterhelt D."/>
        </authorList>
    </citation>
    <scope>NUCLEOTIDE SEQUENCE [LARGE SCALE GENOMIC DNA]</scope>
    <source>
        <strain evidence="2">DSM 16854 / JCM 12705 / C23</strain>
    </source>
</reference>
<dbReference type="InterPro" id="IPR055537">
    <property type="entry name" value="DUF7113"/>
</dbReference>
<dbReference type="KEGG" id="hwc:Hqrw_3593"/>
<proteinExistence type="predicted"/>
<dbReference type="GeneID" id="12448426"/>
<name>G0LMM0_HALWC</name>
<dbReference type="HOGENOM" id="CLU_165229_0_0_2"/>